<dbReference type="EMBL" id="ATHO01000147">
    <property type="protein sequence ID" value="EQB02233.1"/>
    <property type="molecule type" value="Genomic_DNA"/>
</dbReference>
<accession>T0GQG5</accession>
<evidence type="ECO:0000313" key="3">
    <source>
        <dbReference type="Proteomes" id="UP000015525"/>
    </source>
</evidence>
<keyword evidence="3" id="KW-1185">Reference proteome</keyword>
<evidence type="ECO:0000313" key="2">
    <source>
        <dbReference type="EMBL" id="EQB02233.1"/>
    </source>
</evidence>
<organism evidence="2 3">
    <name type="scientific">Sphingobium quisquiliarum P25</name>
    <dbReference type="NCBI Taxonomy" id="1329909"/>
    <lineage>
        <taxon>Bacteria</taxon>
        <taxon>Pseudomonadati</taxon>
        <taxon>Pseudomonadota</taxon>
        <taxon>Alphaproteobacteria</taxon>
        <taxon>Sphingomonadales</taxon>
        <taxon>Sphingomonadaceae</taxon>
        <taxon>Sphingobium</taxon>
    </lineage>
</organism>
<sequence length="53" mass="5122">MAAAAGKGVRHPGGGRTDDDAGRGGSGAVHPASSTAVLHRARAPFIAALACRA</sequence>
<protein>
    <submittedName>
        <fullName evidence="2">Uncharacterized protein</fullName>
    </submittedName>
</protein>
<name>T0GQG5_9SPHN</name>
<comment type="caution">
    <text evidence="2">The sequence shown here is derived from an EMBL/GenBank/DDBJ whole genome shotgun (WGS) entry which is preliminary data.</text>
</comment>
<gene>
    <name evidence="2" type="ORF">L288_16870</name>
</gene>
<feature type="region of interest" description="Disordered" evidence="1">
    <location>
        <begin position="1"/>
        <end position="35"/>
    </location>
</feature>
<proteinExistence type="predicted"/>
<dbReference type="Proteomes" id="UP000015525">
    <property type="component" value="Unassembled WGS sequence"/>
</dbReference>
<dbReference type="AlphaFoldDB" id="T0GQG5"/>
<reference evidence="2 3" key="1">
    <citation type="journal article" date="2013" name="Genome Announc.">
        <title>Draft Genome Sequence of Sphingobium quisquiliarum Strain P25T, a Novel Hexachlorocyclohexane (HCH)-Degrading Bacterium Isolated from an HCH Dumpsite.</title>
        <authorList>
            <person name="Kumar Singh A."/>
            <person name="Sangwan N."/>
            <person name="Sharma A."/>
            <person name="Gupta V."/>
            <person name="Khurana J.P."/>
            <person name="Lal R."/>
        </authorList>
    </citation>
    <scope>NUCLEOTIDE SEQUENCE [LARGE SCALE GENOMIC DNA]</scope>
    <source>
        <strain evidence="2 3">P25</strain>
    </source>
</reference>
<evidence type="ECO:0000256" key="1">
    <source>
        <dbReference type="SAM" id="MobiDB-lite"/>
    </source>
</evidence>